<keyword evidence="1" id="KW-0472">Membrane</keyword>
<evidence type="ECO:0000256" key="1">
    <source>
        <dbReference type="SAM" id="Phobius"/>
    </source>
</evidence>
<dbReference type="OrthoDB" id="3248909at2759"/>
<evidence type="ECO:0008006" key="4">
    <source>
        <dbReference type="Google" id="ProtNLM"/>
    </source>
</evidence>
<accession>A0A0C3BNQ2</accession>
<protein>
    <recommendedName>
        <fullName evidence="4">Transmembrane protein</fullName>
    </recommendedName>
</protein>
<evidence type="ECO:0000313" key="2">
    <source>
        <dbReference type="EMBL" id="KIM33714.1"/>
    </source>
</evidence>
<reference evidence="3" key="2">
    <citation type="submission" date="2015-01" db="EMBL/GenBank/DDBJ databases">
        <title>Evolutionary Origins and Diversification of the Mycorrhizal Mutualists.</title>
        <authorList>
            <consortium name="DOE Joint Genome Institute"/>
            <consortium name="Mycorrhizal Genomics Consortium"/>
            <person name="Kohler A."/>
            <person name="Kuo A."/>
            <person name="Nagy L.G."/>
            <person name="Floudas D."/>
            <person name="Copeland A."/>
            <person name="Barry K.W."/>
            <person name="Cichocki N."/>
            <person name="Veneault-Fourrey C."/>
            <person name="LaButti K."/>
            <person name="Lindquist E.A."/>
            <person name="Lipzen A."/>
            <person name="Lundell T."/>
            <person name="Morin E."/>
            <person name="Murat C."/>
            <person name="Riley R."/>
            <person name="Ohm R."/>
            <person name="Sun H."/>
            <person name="Tunlid A."/>
            <person name="Henrissat B."/>
            <person name="Grigoriev I.V."/>
            <person name="Hibbett D.S."/>
            <person name="Martin F."/>
        </authorList>
    </citation>
    <scope>NUCLEOTIDE SEQUENCE [LARGE SCALE GENOMIC DNA]</scope>
    <source>
        <strain evidence="3">MAFF 305830</strain>
    </source>
</reference>
<keyword evidence="3" id="KW-1185">Reference proteome</keyword>
<dbReference type="EMBL" id="KN824277">
    <property type="protein sequence ID" value="KIM33714.1"/>
    <property type="molecule type" value="Genomic_DNA"/>
</dbReference>
<evidence type="ECO:0000313" key="3">
    <source>
        <dbReference type="Proteomes" id="UP000054097"/>
    </source>
</evidence>
<gene>
    <name evidence="2" type="ORF">M408DRAFT_325328</name>
</gene>
<dbReference type="AlphaFoldDB" id="A0A0C3BNQ2"/>
<dbReference type="Proteomes" id="UP000054097">
    <property type="component" value="Unassembled WGS sequence"/>
</dbReference>
<keyword evidence="1" id="KW-1133">Transmembrane helix</keyword>
<feature type="transmembrane region" description="Helical" evidence="1">
    <location>
        <begin position="344"/>
        <end position="371"/>
    </location>
</feature>
<dbReference type="STRING" id="933852.A0A0C3BNQ2"/>
<proteinExistence type="predicted"/>
<reference evidence="2 3" key="1">
    <citation type="submission" date="2014-04" db="EMBL/GenBank/DDBJ databases">
        <authorList>
            <consortium name="DOE Joint Genome Institute"/>
            <person name="Kuo A."/>
            <person name="Zuccaro A."/>
            <person name="Kohler A."/>
            <person name="Nagy L.G."/>
            <person name="Floudas D."/>
            <person name="Copeland A."/>
            <person name="Barry K.W."/>
            <person name="Cichocki N."/>
            <person name="Veneault-Fourrey C."/>
            <person name="LaButti K."/>
            <person name="Lindquist E.A."/>
            <person name="Lipzen A."/>
            <person name="Lundell T."/>
            <person name="Morin E."/>
            <person name="Murat C."/>
            <person name="Sun H."/>
            <person name="Tunlid A."/>
            <person name="Henrissat B."/>
            <person name="Grigoriev I.V."/>
            <person name="Hibbett D.S."/>
            <person name="Martin F."/>
            <person name="Nordberg H.P."/>
            <person name="Cantor M.N."/>
            <person name="Hua S.X."/>
        </authorList>
    </citation>
    <scope>NUCLEOTIDE SEQUENCE [LARGE SCALE GENOMIC DNA]</scope>
    <source>
        <strain evidence="2 3">MAFF 305830</strain>
    </source>
</reference>
<name>A0A0C3BNQ2_SERVB</name>
<dbReference type="HOGENOM" id="CLU_021534_1_0_1"/>
<organism evidence="2 3">
    <name type="scientific">Serendipita vermifera MAFF 305830</name>
    <dbReference type="NCBI Taxonomy" id="933852"/>
    <lineage>
        <taxon>Eukaryota</taxon>
        <taxon>Fungi</taxon>
        <taxon>Dikarya</taxon>
        <taxon>Basidiomycota</taxon>
        <taxon>Agaricomycotina</taxon>
        <taxon>Agaricomycetes</taxon>
        <taxon>Sebacinales</taxon>
        <taxon>Serendipitaceae</taxon>
        <taxon>Serendipita</taxon>
    </lineage>
</organism>
<sequence length="434" mass="47081">MPKFVVWVFQLRDHHFVAALSTALLLLLMALQPLASSMFIVKDTQIQKDPILVPKFGTVGLSETLSTLEGFASAAGFAEADSRYGIGRPPFVWQSWAIDEFQRPSTATSNGTMTALTTGIRTLPNCVAAEQMSYTTVTGGTLLQGLSQGCTVNLNFDTTSENLFGVDVTRNCTATDIAALDEPLKPVHFWFASPSSNPPVASLVFCRPQLSLHNVTITVNLANGNLINVEPNLELMPPEDLAGNPPFDGRVFNGVEFDLTGASAATNLRANTTRLQLPASVIEMMMAGKSDLEAVLRDPVQVVNATANRYQLFLALSARSNYFIREASGTLLLSISILEVQQRLWMSAFATHAMATVMIICGLLAGVVHFIHYRQRSSIKLFAPPGSIAVAASVTRDSPVHGMIENGWDEGRFRTALKGQTFRMDSRGRIVTIG</sequence>
<keyword evidence="1" id="KW-0812">Transmembrane</keyword>